<feature type="signal peptide" evidence="1">
    <location>
        <begin position="1"/>
        <end position="17"/>
    </location>
</feature>
<proteinExistence type="predicted"/>
<name>A0A166BQK2_EXIGL</name>
<organism evidence="2 3">
    <name type="scientific">Exidia glandulosa HHB12029</name>
    <dbReference type="NCBI Taxonomy" id="1314781"/>
    <lineage>
        <taxon>Eukaryota</taxon>
        <taxon>Fungi</taxon>
        <taxon>Dikarya</taxon>
        <taxon>Basidiomycota</taxon>
        <taxon>Agaricomycotina</taxon>
        <taxon>Agaricomycetes</taxon>
        <taxon>Auriculariales</taxon>
        <taxon>Exidiaceae</taxon>
        <taxon>Exidia</taxon>
    </lineage>
</organism>
<evidence type="ECO:0000313" key="3">
    <source>
        <dbReference type="Proteomes" id="UP000077266"/>
    </source>
</evidence>
<accession>A0A166BQK2</accession>
<dbReference type="Proteomes" id="UP000077266">
    <property type="component" value="Unassembled WGS sequence"/>
</dbReference>
<keyword evidence="3" id="KW-1185">Reference proteome</keyword>
<feature type="chain" id="PRO_5007871324" evidence="1">
    <location>
        <begin position="18"/>
        <end position="132"/>
    </location>
</feature>
<dbReference type="OrthoDB" id="5401396at2759"/>
<protein>
    <submittedName>
        <fullName evidence="2">Uncharacterized protein</fullName>
    </submittedName>
</protein>
<sequence length="132" mass="13139">MLLQGLTAALAASCAAASYIAGGADMMPRDASRSLVARTTPGNVYTCTGTGWTGTCKTQSGKALGACVTLGSPYAKNISSIGPDAGAVCTVFTATGCTASCSDPFPLAIVYPGISNLGAWDNKIASYKCVAA</sequence>
<gene>
    <name evidence="2" type="ORF">EXIGLDRAFT_699140</name>
</gene>
<reference evidence="2 3" key="1">
    <citation type="journal article" date="2016" name="Mol. Biol. Evol.">
        <title>Comparative Genomics of Early-Diverging Mushroom-Forming Fungi Provides Insights into the Origins of Lignocellulose Decay Capabilities.</title>
        <authorList>
            <person name="Nagy L.G."/>
            <person name="Riley R."/>
            <person name="Tritt A."/>
            <person name="Adam C."/>
            <person name="Daum C."/>
            <person name="Floudas D."/>
            <person name="Sun H."/>
            <person name="Yadav J.S."/>
            <person name="Pangilinan J."/>
            <person name="Larsson K.H."/>
            <person name="Matsuura K."/>
            <person name="Barry K."/>
            <person name="Labutti K."/>
            <person name="Kuo R."/>
            <person name="Ohm R.A."/>
            <person name="Bhattacharya S.S."/>
            <person name="Shirouzu T."/>
            <person name="Yoshinaga Y."/>
            <person name="Martin F.M."/>
            <person name="Grigoriev I.V."/>
            <person name="Hibbett D.S."/>
        </authorList>
    </citation>
    <scope>NUCLEOTIDE SEQUENCE [LARGE SCALE GENOMIC DNA]</scope>
    <source>
        <strain evidence="2 3">HHB12029</strain>
    </source>
</reference>
<evidence type="ECO:0000256" key="1">
    <source>
        <dbReference type="SAM" id="SignalP"/>
    </source>
</evidence>
<keyword evidence="1" id="KW-0732">Signal</keyword>
<dbReference type="InParanoid" id="A0A166BQK2"/>
<dbReference type="AlphaFoldDB" id="A0A166BQK2"/>
<evidence type="ECO:0000313" key="2">
    <source>
        <dbReference type="EMBL" id="KZW03220.1"/>
    </source>
</evidence>
<dbReference type="EMBL" id="KV425884">
    <property type="protein sequence ID" value="KZW03220.1"/>
    <property type="molecule type" value="Genomic_DNA"/>
</dbReference>